<evidence type="ECO:0000256" key="1">
    <source>
        <dbReference type="ARBA" id="ARBA00023015"/>
    </source>
</evidence>
<dbReference type="KEGG" id="aja:AJAP_16350"/>
<keyword evidence="2" id="KW-0238">DNA-binding</keyword>
<dbReference type="PROSITE" id="PS00041">
    <property type="entry name" value="HTH_ARAC_FAMILY_1"/>
    <property type="match status" value="1"/>
</dbReference>
<dbReference type="PROSITE" id="PS01124">
    <property type="entry name" value="HTH_ARAC_FAMILY_2"/>
    <property type="match status" value="1"/>
</dbReference>
<evidence type="ECO:0000256" key="2">
    <source>
        <dbReference type="ARBA" id="ARBA00023125"/>
    </source>
</evidence>
<gene>
    <name evidence="6" type="ORF">AJAP_16350</name>
</gene>
<feature type="domain" description="HTH araC/xylS-type" evidence="5">
    <location>
        <begin position="169"/>
        <end position="284"/>
    </location>
</feature>
<evidence type="ECO:0000256" key="3">
    <source>
        <dbReference type="ARBA" id="ARBA00023163"/>
    </source>
</evidence>
<protein>
    <recommendedName>
        <fullName evidence="5">HTH araC/xylS-type domain-containing protein</fullName>
    </recommendedName>
</protein>
<dbReference type="GO" id="GO:0043565">
    <property type="term" value="F:sequence-specific DNA binding"/>
    <property type="evidence" value="ECO:0007669"/>
    <property type="project" value="InterPro"/>
</dbReference>
<name>A0A075UT70_9PSEU</name>
<dbReference type="Pfam" id="PF20240">
    <property type="entry name" value="DUF6597"/>
    <property type="match status" value="1"/>
</dbReference>
<dbReference type="Gene3D" id="1.10.10.60">
    <property type="entry name" value="Homeodomain-like"/>
    <property type="match status" value="1"/>
</dbReference>
<organism evidence="6 7">
    <name type="scientific">Amycolatopsis japonica</name>
    <dbReference type="NCBI Taxonomy" id="208439"/>
    <lineage>
        <taxon>Bacteria</taxon>
        <taxon>Bacillati</taxon>
        <taxon>Actinomycetota</taxon>
        <taxon>Actinomycetes</taxon>
        <taxon>Pseudonocardiales</taxon>
        <taxon>Pseudonocardiaceae</taxon>
        <taxon>Amycolatopsis</taxon>
        <taxon>Amycolatopsis japonica group</taxon>
    </lineage>
</organism>
<accession>A0A075UT70</accession>
<proteinExistence type="predicted"/>
<dbReference type="HOGENOM" id="CLU_066193_0_1_11"/>
<evidence type="ECO:0000313" key="6">
    <source>
        <dbReference type="EMBL" id="AIG76143.1"/>
    </source>
</evidence>
<sequence length="315" mass="34694">MLSVLRMSLMGSPEPGGTAVGESSSPGDEFWKTRSPDRRLARWVSFYLAFQRIAPVPETRTVAALNSVVVVIDLDTPVRHQVSGSPLATVSPVVGLSNTPMTYTRVGRERGIVIELTPLGARALFGLPLREISRTIVRFEDLLGTRACLLREELQEARDSNHRFRILDRRLSSWLLNEPEMPKSLDRSWRSLTISGGAVKVDDLAERAGLSRQYLATRFHREVGLPPKVVGRIARCHRAIRLLTGACPPPLPRLAALCGYTDQAHLNRDFRLLIGRTPTALLRPGSATDLYLGSLISLRPTPPTGTNLESGCPIP</sequence>
<keyword evidence="1" id="KW-0805">Transcription regulation</keyword>
<dbReference type="InterPro" id="IPR018060">
    <property type="entry name" value="HTH_AraC"/>
</dbReference>
<dbReference type="InterPro" id="IPR050204">
    <property type="entry name" value="AraC_XylS_family_regulators"/>
</dbReference>
<dbReference type="RefSeq" id="WP_228694958.1">
    <property type="nucleotide sequence ID" value="NZ_CP008953.1"/>
</dbReference>
<evidence type="ECO:0000256" key="4">
    <source>
        <dbReference type="SAM" id="MobiDB-lite"/>
    </source>
</evidence>
<dbReference type="eggNOG" id="COG2207">
    <property type="taxonomic scope" value="Bacteria"/>
</dbReference>
<dbReference type="GO" id="GO:0003700">
    <property type="term" value="F:DNA-binding transcription factor activity"/>
    <property type="evidence" value="ECO:0007669"/>
    <property type="project" value="InterPro"/>
</dbReference>
<feature type="region of interest" description="Disordered" evidence="4">
    <location>
        <begin position="11"/>
        <end position="33"/>
    </location>
</feature>
<dbReference type="AlphaFoldDB" id="A0A075UT70"/>
<dbReference type="EMBL" id="CP008953">
    <property type="protein sequence ID" value="AIG76143.1"/>
    <property type="molecule type" value="Genomic_DNA"/>
</dbReference>
<reference evidence="6 7" key="1">
    <citation type="journal article" date="2014" name="J. Biotechnol.">
        <title>Complete genome sequence of the actinobacterium Amycolatopsis japonica MG417-CF17(T) (=DSM 44213T) producing (S,S)-N,N'-ethylenediaminedisuccinic acid.</title>
        <authorList>
            <person name="Stegmann E."/>
            <person name="Albersmeier A."/>
            <person name="Spohn M."/>
            <person name="Gert H."/>
            <person name="Weber T."/>
            <person name="Wohlleben W."/>
            <person name="Kalinowski J."/>
            <person name="Ruckert C."/>
        </authorList>
    </citation>
    <scope>NUCLEOTIDE SEQUENCE [LARGE SCALE GENOMIC DNA]</scope>
    <source>
        <strain evidence="7">MG417-CF17 (DSM 44213)</strain>
    </source>
</reference>
<dbReference type="SMART" id="SM00342">
    <property type="entry name" value="HTH_ARAC"/>
    <property type="match status" value="1"/>
</dbReference>
<dbReference type="Proteomes" id="UP000028492">
    <property type="component" value="Chromosome"/>
</dbReference>
<keyword evidence="7" id="KW-1185">Reference proteome</keyword>
<dbReference type="STRING" id="208439.AJAP_16350"/>
<dbReference type="InterPro" id="IPR018062">
    <property type="entry name" value="HTH_AraC-typ_CS"/>
</dbReference>
<dbReference type="PANTHER" id="PTHR46796">
    <property type="entry name" value="HTH-TYPE TRANSCRIPTIONAL ACTIVATOR RHAS-RELATED"/>
    <property type="match status" value="1"/>
</dbReference>
<dbReference type="PANTHER" id="PTHR46796:SF15">
    <property type="entry name" value="BLL1074 PROTEIN"/>
    <property type="match status" value="1"/>
</dbReference>
<evidence type="ECO:0000259" key="5">
    <source>
        <dbReference type="PROSITE" id="PS01124"/>
    </source>
</evidence>
<dbReference type="InterPro" id="IPR046532">
    <property type="entry name" value="DUF6597"/>
</dbReference>
<dbReference type="Pfam" id="PF12833">
    <property type="entry name" value="HTH_18"/>
    <property type="match status" value="1"/>
</dbReference>
<evidence type="ECO:0000313" key="7">
    <source>
        <dbReference type="Proteomes" id="UP000028492"/>
    </source>
</evidence>
<keyword evidence="3" id="KW-0804">Transcription</keyword>